<dbReference type="AlphaFoldDB" id="A0A9W8TM76"/>
<protein>
    <recommendedName>
        <fullName evidence="15">ERCC4 domain-containing protein</fullName>
    </recommendedName>
</protein>
<dbReference type="VEuPathDB" id="FungiDB:F4678DRAFT_104043"/>
<evidence type="ECO:0000256" key="10">
    <source>
        <dbReference type="ARBA" id="ARBA00023172"/>
    </source>
</evidence>
<name>A0A9W8TM76_9PEZI</name>
<feature type="compositionally biased region" description="Polar residues" evidence="14">
    <location>
        <begin position="259"/>
        <end position="278"/>
    </location>
</feature>
<evidence type="ECO:0000256" key="2">
    <source>
        <dbReference type="ARBA" id="ARBA00004123"/>
    </source>
</evidence>
<dbReference type="GO" id="GO:0031297">
    <property type="term" value="P:replication fork processing"/>
    <property type="evidence" value="ECO:0007669"/>
    <property type="project" value="TreeGrafter"/>
</dbReference>
<dbReference type="Gene3D" id="3.40.50.10130">
    <property type="match status" value="1"/>
</dbReference>
<reference evidence="16" key="1">
    <citation type="submission" date="2022-07" db="EMBL/GenBank/DDBJ databases">
        <title>Genome Sequence of Xylaria arbuscula.</title>
        <authorList>
            <person name="Buettner E."/>
        </authorList>
    </citation>
    <scope>NUCLEOTIDE SEQUENCE</scope>
    <source>
        <strain evidence="16">VT107</strain>
    </source>
</reference>
<dbReference type="Pfam" id="PF02732">
    <property type="entry name" value="ERCC4"/>
    <property type="match status" value="1"/>
</dbReference>
<evidence type="ECO:0000256" key="7">
    <source>
        <dbReference type="ARBA" id="ARBA00022763"/>
    </source>
</evidence>
<feature type="region of interest" description="Disordered" evidence="14">
    <location>
        <begin position="548"/>
        <end position="567"/>
    </location>
</feature>
<evidence type="ECO:0000256" key="9">
    <source>
        <dbReference type="ARBA" id="ARBA00022842"/>
    </source>
</evidence>
<dbReference type="InterPro" id="IPR047521">
    <property type="entry name" value="XPF_nuclease_EME1_ascomycetes"/>
</dbReference>
<dbReference type="Gene3D" id="1.10.150.670">
    <property type="entry name" value="Crossover junction endonuclease EME1, DNA-binding domain"/>
    <property type="match status" value="1"/>
</dbReference>
<dbReference type="PANTHER" id="PTHR21077">
    <property type="entry name" value="EME1 PROTEIN"/>
    <property type="match status" value="1"/>
</dbReference>
<feature type="compositionally biased region" description="Polar residues" evidence="14">
    <location>
        <begin position="286"/>
        <end position="296"/>
    </location>
</feature>
<keyword evidence="12" id="KW-0539">Nucleus</keyword>
<evidence type="ECO:0000256" key="1">
    <source>
        <dbReference type="ARBA" id="ARBA00001946"/>
    </source>
</evidence>
<evidence type="ECO:0000256" key="8">
    <source>
        <dbReference type="ARBA" id="ARBA00022801"/>
    </source>
</evidence>
<feature type="compositionally biased region" description="Acidic residues" evidence="14">
    <location>
        <begin position="310"/>
        <end position="322"/>
    </location>
</feature>
<evidence type="ECO:0000256" key="6">
    <source>
        <dbReference type="ARBA" id="ARBA00022759"/>
    </source>
</evidence>
<dbReference type="InterPro" id="IPR006166">
    <property type="entry name" value="ERCC4_domain"/>
</dbReference>
<feature type="compositionally biased region" description="Polar residues" evidence="14">
    <location>
        <begin position="55"/>
        <end position="67"/>
    </location>
</feature>
<evidence type="ECO:0000256" key="5">
    <source>
        <dbReference type="ARBA" id="ARBA00022723"/>
    </source>
</evidence>
<keyword evidence="10" id="KW-0233">DNA recombination</keyword>
<feature type="region of interest" description="Disordered" evidence="14">
    <location>
        <begin position="103"/>
        <end position="141"/>
    </location>
</feature>
<dbReference type="GO" id="GO:0000712">
    <property type="term" value="P:resolution of meiotic recombination intermediates"/>
    <property type="evidence" value="ECO:0007669"/>
    <property type="project" value="TreeGrafter"/>
</dbReference>
<sequence length="726" mass="80390">MPTEVISLLSSSPVRSSSASALTSFDKTKPLNKHETSRAINYNVRRVTNAEASKNATASYLHTSTNPPIGAKRTPSYQVHADNHGGDDFLFLSDDFDTTGDLDGSFSAKPRMSRNLSNPAKRNGSPTPPRKAKALKTKPSHPERIQAIGKERRYNLVDDIEFSSSPADFPSEANREVPGVLSDPFASSPQEQCSTLAARSHNLQKHPCQDRGGKTWSWPAELHADRIPSHAHETQRSSRRAVIDLSSDPPDSPPPPKTRATNSSASLKATWDPISSSAPEAHDAQQLPSSPSSATGRMSRPQPRTLADDGASDSDGLPDLDNIDFSKVRATNKISSSRPTAPVSKQVVKKAGRPTEEKIHEKKQKDEARQAEKERKRIEKERAKEERALQKEREKAMTEVNKLRTDKKVSTPEMIVDIPASINPGLQIQIQTLLGDLDVQHEIWDSTVQNVVKWRRKVTARFNKEMGLWEPIPMRIQDEDHVLVIVQAAEFVKFVLAEEGQDLEAHVLQMRSRFPSAKPIYLIEGLTAWMRKNRTLLNRQFASAVRQLGTGSEPEIPGQSRRRNNNQPQEYIDEDKIEDALLSLQVVYGTLIHHTSHPVETAQWVAVFTQHISTIPYRKVRDDGTDAGFCMESGQVRTGDGAQDTYILVLQAIARVTPAIAYGIAAKYASVPDLVRGLEEEGPLALAECRKSANKDGAPTDRVVGPAVSRRLHKIFLSRDPTSTDV</sequence>
<feature type="domain" description="ERCC4" evidence="15">
    <location>
        <begin position="413"/>
        <end position="679"/>
    </location>
</feature>
<proteinExistence type="inferred from homology"/>
<evidence type="ECO:0000259" key="15">
    <source>
        <dbReference type="SMART" id="SM00891"/>
    </source>
</evidence>
<evidence type="ECO:0000256" key="13">
    <source>
        <dbReference type="ARBA" id="ARBA00023254"/>
    </source>
</evidence>
<keyword evidence="8" id="KW-0378">Hydrolase</keyword>
<evidence type="ECO:0000313" key="17">
    <source>
        <dbReference type="Proteomes" id="UP001148614"/>
    </source>
</evidence>
<keyword evidence="9" id="KW-0460">Magnesium</keyword>
<feature type="compositionally biased region" description="Basic and acidic residues" evidence="14">
    <location>
        <begin position="26"/>
        <end position="36"/>
    </location>
</feature>
<feature type="region of interest" description="Disordered" evidence="14">
    <location>
        <begin position="55"/>
        <end position="80"/>
    </location>
</feature>
<dbReference type="GO" id="GO:0048476">
    <property type="term" value="C:Holliday junction resolvase complex"/>
    <property type="evidence" value="ECO:0007669"/>
    <property type="project" value="InterPro"/>
</dbReference>
<dbReference type="CDD" id="cd20085">
    <property type="entry name" value="XPF_nuclease_Mms4"/>
    <property type="match status" value="1"/>
</dbReference>
<keyword evidence="17" id="KW-1185">Reference proteome</keyword>
<keyword evidence="13" id="KW-0469">Meiosis</keyword>
<dbReference type="GO" id="GO:0008821">
    <property type="term" value="F:crossover junction DNA endonuclease activity"/>
    <property type="evidence" value="ECO:0007669"/>
    <property type="project" value="TreeGrafter"/>
</dbReference>
<dbReference type="GO" id="GO:0005634">
    <property type="term" value="C:nucleus"/>
    <property type="evidence" value="ECO:0007669"/>
    <property type="project" value="UniProtKB-SubCell"/>
</dbReference>
<keyword evidence="7" id="KW-0227">DNA damage</keyword>
<dbReference type="GO" id="GO:0006302">
    <property type="term" value="P:double-strand break repair"/>
    <property type="evidence" value="ECO:0007669"/>
    <property type="project" value="TreeGrafter"/>
</dbReference>
<evidence type="ECO:0000256" key="3">
    <source>
        <dbReference type="ARBA" id="ARBA00005313"/>
    </source>
</evidence>
<dbReference type="PANTHER" id="PTHR21077:SF5">
    <property type="entry name" value="CROSSOVER JUNCTION ENDONUCLEASE MMS4"/>
    <property type="match status" value="1"/>
</dbReference>
<feature type="compositionally biased region" description="Basic residues" evidence="14">
    <location>
        <begin position="130"/>
        <end position="139"/>
    </location>
</feature>
<keyword evidence="5" id="KW-0479">Metal-binding</keyword>
<evidence type="ECO:0000256" key="12">
    <source>
        <dbReference type="ARBA" id="ARBA00023242"/>
    </source>
</evidence>
<evidence type="ECO:0000256" key="14">
    <source>
        <dbReference type="SAM" id="MobiDB-lite"/>
    </source>
</evidence>
<evidence type="ECO:0000256" key="4">
    <source>
        <dbReference type="ARBA" id="ARBA00022722"/>
    </source>
</evidence>
<evidence type="ECO:0000256" key="11">
    <source>
        <dbReference type="ARBA" id="ARBA00023204"/>
    </source>
</evidence>
<dbReference type="InterPro" id="IPR042530">
    <property type="entry name" value="EME1/EME2_C"/>
</dbReference>
<dbReference type="GO" id="GO:0046872">
    <property type="term" value="F:metal ion binding"/>
    <property type="evidence" value="ECO:0007669"/>
    <property type="project" value="UniProtKB-KW"/>
</dbReference>
<evidence type="ECO:0000313" key="16">
    <source>
        <dbReference type="EMBL" id="KAJ3574165.1"/>
    </source>
</evidence>
<keyword evidence="11" id="KW-0234">DNA repair</keyword>
<gene>
    <name evidence="16" type="ORF">NPX13_g4457</name>
</gene>
<dbReference type="FunFam" id="1.10.150.670:FF:000004">
    <property type="entry name" value="Crossover junction endonuclease EME1"/>
    <property type="match status" value="1"/>
</dbReference>
<dbReference type="EMBL" id="JANPWZ010000630">
    <property type="protein sequence ID" value="KAJ3574165.1"/>
    <property type="molecule type" value="Genomic_DNA"/>
</dbReference>
<dbReference type="SMART" id="SM00891">
    <property type="entry name" value="ERCC4"/>
    <property type="match status" value="1"/>
</dbReference>
<feature type="region of interest" description="Disordered" evidence="14">
    <location>
        <begin position="163"/>
        <end position="188"/>
    </location>
</feature>
<comment type="subcellular location">
    <subcellularLocation>
        <location evidence="2">Nucleus</location>
    </subcellularLocation>
</comment>
<keyword evidence="6" id="KW-0255">Endonuclease</keyword>
<feature type="region of interest" description="Disordered" evidence="14">
    <location>
        <begin position="16"/>
        <end position="36"/>
    </location>
</feature>
<feature type="compositionally biased region" description="Basic and acidic residues" evidence="14">
    <location>
        <begin position="226"/>
        <end position="236"/>
    </location>
</feature>
<accession>A0A9W8TM76</accession>
<dbReference type="GO" id="GO:0003677">
    <property type="term" value="F:DNA binding"/>
    <property type="evidence" value="ECO:0007669"/>
    <property type="project" value="InterPro"/>
</dbReference>
<feature type="region of interest" description="Disordered" evidence="14">
    <location>
        <begin position="226"/>
        <end position="399"/>
    </location>
</feature>
<feature type="compositionally biased region" description="Basic and acidic residues" evidence="14">
    <location>
        <begin position="353"/>
        <end position="399"/>
    </location>
</feature>
<dbReference type="Proteomes" id="UP001148614">
    <property type="component" value="Unassembled WGS sequence"/>
</dbReference>
<keyword evidence="4" id="KW-0540">Nuclease</keyword>
<comment type="similarity">
    <text evidence="3">Belongs to the EME1/MMS4 family.</text>
</comment>
<dbReference type="InterPro" id="IPR033310">
    <property type="entry name" value="Mms4/EME1/EME2"/>
</dbReference>
<comment type="caution">
    <text evidence="16">The sequence shown here is derived from an EMBL/GenBank/DDBJ whole genome shotgun (WGS) entry which is preliminary data.</text>
</comment>
<organism evidence="16 17">
    <name type="scientific">Xylaria arbuscula</name>
    <dbReference type="NCBI Taxonomy" id="114810"/>
    <lineage>
        <taxon>Eukaryota</taxon>
        <taxon>Fungi</taxon>
        <taxon>Dikarya</taxon>
        <taxon>Ascomycota</taxon>
        <taxon>Pezizomycotina</taxon>
        <taxon>Sordariomycetes</taxon>
        <taxon>Xylariomycetidae</taxon>
        <taxon>Xylariales</taxon>
        <taxon>Xylariaceae</taxon>
        <taxon>Xylaria</taxon>
    </lineage>
</organism>
<dbReference type="GO" id="GO:0031573">
    <property type="term" value="P:mitotic intra-S DNA damage checkpoint signaling"/>
    <property type="evidence" value="ECO:0007669"/>
    <property type="project" value="TreeGrafter"/>
</dbReference>
<comment type="cofactor">
    <cofactor evidence="1">
        <name>Mg(2+)</name>
        <dbReference type="ChEBI" id="CHEBI:18420"/>
    </cofactor>
</comment>